<protein>
    <recommendedName>
        <fullName evidence="9">DUF1592 domain-containing protein</fullName>
    </recommendedName>
</protein>
<dbReference type="Pfam" id="PF07626">
    <property type="entry name" value="PSD3"/>
    <property type="match status" value="1"/>
</dbReference>
<gene>
    <name evidence="7" type="ORF">GCM10011494_02120</name>
</gene>
<evidence type="ECO:0000259" key="2">
    <source>
        <dbReference type="Pfam" id="PF07624"/>
    </source>
</evidence>
<feature type="region of interest" description="Disordered" evidence="1">
    <location>
        <begin position="554"/>
        <end position="575"/>
    </location>
</feature>
<dbReference type="Pfam" id="PF07631">
    <property type="entry name" value="PSD4"/>
    <property type="match status" value="1"/>
</dbReference>
<name>A0A916TPI5_9SPHN</name>
<comment type="caution">
    <text evidence="7">The sequence shown here is derived from an EMBL/GenBank/DDBJ whole genome shotgun (WGS) entry which is preliminary data.</text>
</comment>
<reference evidence="7" key="1">
    <citation type="journal article" date="2014" name="Int. J. Syst. Evol. Microbiol.">
        <title>Complete genome sequence of Corynebacterium casei LMG S-19264T (=DSM 44701T), isolated from a smear-ripened cheese.</title>
        <authorList>
            <consortium name="US DOE Joint Genome Institute (JGI-PGF)"/>
            <person name="Walter F."/>
            <person name="Albersmeier A."/>
            <person name="Kalinowski J."/>
            <person name="Ruckert C."/>
        </authorList>
    </citation>
    <scope>NUCLEOTIDE SEQUENCE</scope>
    <source>
        <strain evidence="7">CGMCC 1.15095</strain>
    </source>
</reference>
<dbReference type="Pfam" id="PF07624">
    <property type="entry name" value="PSD2"/>
    <property type="match status" value="1"/>
</dbReference>
<keyword evidence="8" id="KW-1185">Reference proteome</keyword>
<sequence length="575" mass="63453">MTRFLALPSRTRLAEALSSRRRQVAAALLGLGALALIALSLGSGEPDPVGGPTVLRRLTETQYRATIADVFAPDIPVNARFEKPVRYEGLVAIGTGTSGMSPFAMEQYDTAAQGIAAAVLSAKRRKDFLPCLPANAKAFHEECAREFLSDVGLMLFRRPLSATEVSRYVGLARRTQEQLGNFYTGLELSLYTMLVSPEFLFRIEQAKPGADDGTGELDAYSKAARLSYFLTNSTPDRELLRAAGEGELDSRWGLSRQVDRLMASDRFEGAVEAFFADMLQFDRFDELSKDPAIYPAFNSDVIADAQEQTLRTIVNHLVTEDADYRDLFTTRETFLTRPLGVIYRTPVPTRGDWEHVVFANDANRAGIQSHVSFLALHSHPGRSSPTLRGYAVRQVFLCQHVPDPPANVDFSAVEENAHQKNSTARDRLVMHSTEPSCAGCHKVMDPLGLTMEQYDGVGTFRTRENGAFIDTSGSLDGTDFNTTAGLAQALRNHPETPRCVAERMFKAAVGRDITWGERAYLDWLDEQFADDGYRVPELMRRIALSRNFFAVSGGDDARGKPQVVTGRTSEPGDKS</sequence>
<dbReference type="AlphaFoldDB" id="A0A916TPI5"/>
<reference evidence="7" key="2">
    <citation type="submission" date="2020-09" db="EMBL/GenBank/DDBJ databases">
        <authorList>
            <person name="Sun Q."/>
            <person name="Zhou Y."/>
        </authorList>
    </citation>
    <scope>NUCLEOTIDE SEQUENCE</scope>
    <source>
        <strain evidence="7">CGMCC 1.15095</strain>
    </source>
</reference>
<organism evidence="7 8">
    <name type="scientific">Novosphingobium endophyticum</name>
    <dbReference type="NCBI Taxonomy" id="1955250"/>
    <lineage>
        <taxon>Bacteria</taxon>
        <taxon>Pseudomonadati</taxon>
        <taxon>Pseudomonadota</taxon>
        <taxon>Alphaproteobacteria</taxon>
        <taxon>Sphingomonadales</taxon>
        <taxon>Sphingomonadaceae</taxon>
        <taxon>Novosphingobium</taxon>
    </lineage>
</organism>
<accession>A0A916TPI5</accession>
<evidence type="ECO:0000313" key="8">
    <source>
        <dbReference type="Proteomes" id="UP000608154"/>
    </source>
</evidence>
<dbReference type="EMBL" id="BMHK01000001">
    <property type="protein sequence ID" value="GGB87349.1"/>
    <property type="molecule type" value="Genomic_DNA"/>
</dbReference>
<feature type="domain" description="DUF1592" evidence="5">
    <location>
        <begin position="217"/>
        <end position="343"/>
    </location>
</feature>
<proteinExistence type="predicted"/>
<dbReference type="Pfam" id="PF07627">
    <property type="entry name" value="PSCyt3"/>
    <property type="match status" value="1"/>
</dbReference>
<feature type="domain" description="DUF1588" evidence="4">
    <location>
        <begin position="364"/>
        <end position="464"/>
    </location>
</feature>
<feature type="domain" description="DUF1587" evidence="3">
    <location>
        <begin position="56"/>
        <end position="119"/>
    </location>
</feature>
<dbReference type="Pfam" id="PF07637">
    <property type="entry name" value="PSD5"/>
    <property type="match status" value="1"/>
</dbReference>
<dbReference type="InterPro" id="IPR011478">
    <property type="entry name" value="DUF1585"/>
</dbReference>
<dbReference type="InterPro" id="IPR013043">
    <property type="entry name" value="DUF1595"/>
</dbReference>
<dbReference type="InterPro" id="IPR013042">
    <property type="entry name" value="DUF1592"/>
</dbReference>
<dbReference type="RefSeq" id="WP_188767334.1">
    <property type="nucleotide sequence ID" value="NZ_BMHK01000001.1"/>
</dbReference>
<dbReference type="InterPro" id="IPR013036">
    <property type="entry name" value="DUF1587"/>
</dbReference>
<evidence type="ECO:0000259" key="6">
    <source>
        <dbReference type="Pfam" id="PF07637"/>
    </source>
</evidence>
<evidence type="ECO:0000313" key="7">
    <source>
        <dbReference type="EMBL" id="GGB87349.1"/>
    </source>
</evidence>
<evidence type="ECO:0000259" key="3">
    <source>
        <dbReference type="Pfam" id="PF07626"/>
    </source>
</evidence>
<dbReference type="Proteomes" id="UP000608154">
    <property type="component" value="Unassembled WGS sequence"/>
</dbReference>
<feature type="domain" description="DUF1585" evidence="2">
    <location>
        <begin position="476"/>
        <end position="548"/>
    </location>
</feature>
<evidence type="ECO:0000259" key="5">
    <source>
        <dbReference type="Pfam" id="PF07631"/>
    </source>
</evidence>
<feature type="domain" description="DUF1595" evidence="6">
    <location>
        <begin position="143"/>
        <end position="204"/>
    </location>
</feature>
<evidence type="ECO:0008006" key="9">
    <source>
        <dbReference type="Google" id="ProtNLM"/>
    </source>
</evidence>
<evidence type="ECO:0000256" key="1">
    <source>
        <dbReference type="SAM" id="MobiDB-lite"/>
    </source>
</evidence>
<dbReference type="InterPro" id="IPR013039">
    <property type="entry name" value="DUF1588"/>
</dbReference>
<evidence type="ECO:0000259" key="4">
    <source>
        <dbReference type="Pfam" id="PF07627"/>
    </source>
</evidence>